<gene>
    <name evidence="1" type="ORF">HNR44_001478</name>
</gene>
<comment type="caution">
    <text evidence="1">The sequence shown here is derived from an EMBL/GenBank/DDBJ whole genome shotgun (WGS) entry which is preliminary data.</text>
</comment>
<organism evidence="1 2">
    <name type="scientific">Geomicrobium halophilum</name>
    <dbReference type="NCBI Taxonomy" id="549000"/>
    <lineage>
        <taxon>Bacteria</taxon>
        <taxon>Bacillati</taxon>
        <taxon>Bacillota</taxon>
        <taxon>Bacilli</taxon>
        <taxon>Bacillales</taxon>
        <taxon>Geomicrobium</taxon>
    </lineage>
</organism>
<protein>
    <submittedName>
        <fullName evidence="1">Uncharacterized protein</fullName>
    </submittedName>
</protein>
<keyword evidence="2" id="KW-1185">Reference proteome</keyword>
<accession>A0A841PLA0</accession>
<name>A0A841PLA0_9BACL</name>
<evidence type="ECO:0000313" key="1">
    <source>
        <dbReference type="EMBL" id="MBB6449529.1"/>
    </source>
</evidence>
<proteinExistence type="predicted"/>
<reference evidence="1 2" key="1">
    <citation type="submission" date="2020-08" db="EMBL/GenBank/DDBJ databases">
        <title>Genomic Encyclopedia of Type Strains, Phase IV (KMG-IV): sequencing the most valuable type-strain genomes for metagenomic binning, comparative biology and taxonomic classification.</title>
        <authorList>
            <person name="Goeker M."/>
        </authorList>
    </citation>
    <scope>NUCLEOTIDE SEQUENCE [LARGE SCALE GENOMIC DNA]</scope>
    <source>
        <strain evidence="1 2">DSM 21769</strain>
    </source>
</reference>
<sequence length="35" mass="4019">MVKERVDLYFFLYIFGYIKKAAIISGKCGFSLLAL</sequence>
<evidence type="ECO:0000313" key="2">
    <source>
        <dbReference type="Proteomes" id="UP000568839"/>
    </source>
</evidence>
<dbReference type="Proteomes" id="UP000568839">
    <property type="component" value="Unassembled WGS sequence"/>
</dbReference>
<dbReference type="EMBL" id="JACHHJ010000001">
    <property type="protein sequence ID" value="MBB6449529.1"/>
    <property type="molecule type" value="Genomic_DNA"/>
</dbReference>
<dbReference type="AlphaFoldDB" id="A0A841PLA0"/>